<feature type="compositionally biased region" description="Low complexity" evidence="1">
    <location>
        <begin position="169"/>
        <end position="191"/>
    </location>
</feature>
<evidence type="ECO:0000256" key="1">
    <source>
        <dbReference type="SAM" id="MobiDB-lite"/>
    </source>
</evidence>
<comment type="caution">
    <text evidence="2">The sequence shown here is derived from an EMBL/GenBank/DDBJ whole genome shotgun (WGS) entry which is preliminary data.</text>
</comment>
<keyword evidence="3" id="KW-1185">Reference proteome</keyword>
<protein>
    <submittedName>
        <fullName evidence="2">Uncharacterized protein</fullName>
    </submittedName>
</protein>
<reference evidence="2" key="1">
    <citation type="submission" date="2023-06" db="EMBL/GenBank/DDBJ databases">
        <authorList>
            <consortium name="Lawrence Berkeley National Laboratory"/>
            <person name="Ahrendt S."/>
            <person name="Sahu N."/>
            <person name="Indic B."/>
            <person name="Wong-Bajracharya J."/>
            <person name="Merenyi Z."/>
            <person name="Ke H.-M."/>
            <person name="Monk M."/>
            <person name="Kocsube S."/>
            <person name="Drula E."/>
            <person name="Lipzen A."/>
            <person name="Balint B."/>
            <person name="Henrissat B."/>
            <person name="Andreopoulos B."/>
            <person name="Martin F.M."/>
            <person name="Harder C.B."/>
            <person name="Rigling D."/>
            <person name="Ford K.L."/>
            <person name="Foster G.D."/>
            <person name="Pangilinan J."/>
            <person name="Papanicolaou A."/>
            <person name="Barry K."/>
            <person name="LaButti K."/>
            <person name="Viragh M."/>
            <person name="Koriabine M."/>
            <person name="Yan M."/>
            <person name="Riley R."/>
            <person name="Champramary S."/>
            <person name="Plett K.L."/>
            <person name="Tsai I.J."/>
            <person name="Slot J."/>
            <person name="Sipos G."/>
            <person name="Plett J."/>
            <person name="Nagy L.G."/>
            <person name="Grigoriev I.V."/>
        </authorList>
    </citation>
    <scope>NUCLEOTIDE SEQUENCE</scope>
    <source>
        <strain evidence="2">CCBAS 213</strain>
    </source>
</reference>
<organism evidence="2 3">
    <name type="scientific">Armillaria tabescens</name>
    <name type="common">Ringless honey mushroom</name>
    <name type="synonym">Agaricus tabescens</name>
    <dbReference type="NCBI Taxonomy" id="1929756"/>
    <lineage>
        <taxon>Eukaryota</taxon>
        <taxon>Fungi</taxon>
        <taxon>Dikarya</taxon>
        <taxon>Basidiomycota</taxon>
        <taxon>Agaricomycotina</taxon>
        <taxon>Agaricomycetes</taxon>
        <taxon>Agaricomycetidae</taxon>
        <taxon>Agaricales</taxon>
        <taxon>Marasmiineae</taxon>
        <taxon>Physalacriaceae</taxon>
        <taxon>Desarmillaria</taxon>
    </lineage>
</organism>
<dbReference type="Proteomes" id="UP001175211">
    <property type="component" value="Unassembled WGS sequence"/>
</dbReference>
<dbReference type="RefSeq" id="XP_060328548.1">
    <property type="nucleotide sequence ID" value="XM_060482760.1"/>
</dbReference>
<dbReference type="AlphaFoldDB" id="A0AA39N1W9"/>
<dbReference type="GeneID" id="85366308"/>
<evidence type="ECO:0000313" key="2">
    <source>
        <dbReference type="EMBL" id="KAK0454160.1"/>
    </source>
</evidence>
<evidence type="ECO:0000313" key="3">
    <source>
        <dbReference type="Proteomes" id="UP001175211"/>
    </source>
</evidence>
<name>A0AA39N1W9_ARMTA</name>
<feature type="region of interest" description="Disordered" evidence="1">
    <location>
        <begin position="26"/>
        <end position="52"/>
    </location>
</feature>
<feature type="compositionally biased region" description="Pro residues" evidence="1">
    <location>
        <begin position="122"/>
        <end position="131"/>
    </location>
</feature>
<gene>
    <name evidence="2" type="ORF">EV420DRAFT_603899</name>
</gene>
<accession>A0AA39N1W9</accession>
<feature type="region of interest" description="Disordered" evidence="1">
    <location>
        <begin position="116"/>
        <end position="136"/>
    </location>
</feature>
<feature type="compositionally biased region" description="Pro residues" evidence="1">
    <location>
        <begin position="29"/>
        <end position="43"/>
    </location>
</feature>
<feature type="region of interest" description="Disordered" evidence="1">
    <location>
        <begin position="157"/>
        <end position="196"/>
    </location>
</feature>
<sequence>MASSTPPLIPLPAPESEEMIDRFATLFSPPTPHASPTNTPPPSTFSILTDSPHSPDGEFGAFVFVPPSQDPLATTPFSPVHTEPHTTHAFFDEAKRAQERNKRDVLDELLLDEPLFRSKDLSPPPPPPPPVEIDMTSDMDDDFFSAKTSSLSSSLVSIAPSSRYRHSPPSRTSTLSAATPAPPIASTSSVSLPITPHTQTLPSRWMSTFLPPSSPSARATLDSLFDHHHLDPAPPRPHSVVPVEITHENTLRTTRQLLRDVLLWCTSLRRAHRGTAGKGTNGIKASRRT</sequence>
<proteinExistence type="predicted"/>
<dbReference type="EMBL" id="JAUEPS010000027">
    <property type="protein sequence ID" value="KAK0454160.1"/>
    <property type="molecule type" value="Genomic_DNA"/>
</dbReference>